<evidence type="ECO:0000256" key="3">
    <source>
        <dbReference type="ARBA" id="ARBA00022737"/>
    </source>
</evidence>
<feature type="domain" description="HD" evidence="10">
    <location>
        <begin position="462"/>
        <end position="584"/>
    </location>
</feature>
<dbReference type="Pfam" id="PF08335">
    <property type="entry name" value="GlnD_UR_UTase"/>
    <property type="match status" value="1"/>
</dbReference>
<feature type="region of interest" description="Disordered" evidence="8">
    <location>
        <begin position="772"/>
        <end position="792"/>
    </location>
</feature>
<feature type="domain" description="ACT" evidence="9">
    <location>
        <begin position="701"/>
        <end position="780"/>
    </location>
</feature>
<dbReference type="InterPro" id="IPR006674">
    <property type="entry name" value="HD_domain"/>
</dbReference>
<keyword evidence="12" id="KW-1185">Reference proteome</keyword>
<dbReference type="InterPro" id="IPR002912">
    <property type="entry name" value="ACT_dom"/>
</dbReference>
<dbReference type="InterPro" id="IPR002934">
    <property type="entry name" value="Polymerase_NTP_transf_dom"/>
</dbReference>
<comment type="similarity">
    <text evidence="7">Belongs to the GlnD family.</text>
</comment>
<dbReference type="Gene3D" id="1.10.3210.10">
    <property type="entry name" value="Hypothetical protein af1432"/>
    <property type="match status" value="1"/>
</dbReference>
<dbReference type="SUPFAM" id="SSF109604">
    <property type="entry name" value="HD-domain/PDEase-like"/>
    <property type="match status" value="1"/>
</dbReference>
<dbReference type="Pfam" id="PF01909">
    <property type="entry name" value="NTP_transf_2"/>
    <property type="match status" value="1"/>
</dbReference>
<comment type="activity regulation">
    <text evidence="7">Uridylyltransferase (UTase) activity is inhibited by glutamine, while glutamine activates uridylyl-removing (UR) activity.</text>
</comment>
<dbReference type="CDD" id="cd00077">
    <property type="entry name" value="HDc"/>
    <property type="match status" value="1"/>
</dbReference>
<dbReference type="SUPFAM" id="SSF55021">
    <property type="entry name" value="ACT-like"/>
    <property type="match status" value="2"/>
</dbReference>
<dbReference type="PANTHER" id="PTHR47320:SF1">
    <property type="entry name" value="BIFUNCTIONAL URIDYLYLTRANSFERASE_URIDYLYL-REMOVING ENZYME"/>
    <property type="match status" value="1"/>
</dbReference>
<dbReference type="GO" id="GO:0016779">
    <property type="term" value="F:nucleotidyltransferase activity"/>
    <property type="evidence" value="ECO:0007669"/>
    <property type="project" value="UniProtKB-KW"/>
</dbReference>
<feature type="region of interest" description="Disordered" evidence="8">
    <location>
        <begin position="1"/>
        <end position="29"/>
    </location>
</feature>
<evidence type="ECO:0000259" key="9">
    <source>
        <dbReference type="PROSITE" id="PS51671"/>
    </source>
</evidence>
<reference evidence="11 12" key="1">
    <citation type="journal article" date="2019" name="Int. J. Syst. Evol. Microbiol.">
        <title>The Global Catalogue of Microorganisms (GCM) 10K type strain sequencing project: providing services to taxonomists for standard genome sequencing and annotation.</title>
        <authorList>
            <consortium name="The Broad Institute Genomics Platform"/>
            <consortium name="The Broad Institute Genome Sequencing Center for Infectious Disease"/>
            <person name="Wu L."/>
            <person name="Ma J."/>
        </authorList>
    </citation>
    <scope>NUCLEOTIDE SEQUENCE [LARGE SCALE GENOMIC DNA]</scope>
    <source>
        <strain evidence="11 12">JCM 16240</strain>
    </source>
</reference>
<comment type="domain">
    <text evidence="7">Has four distinct domains: an N-terminal nucleotidyltransferase (NT) domain responsible for UTase activity, a central HD domain that encodes UR activity, and two C-terminal ACT domains that seem to have a role in glutamine sensing.</text>
</comment>
<feature type="compositionally biased region" description="Low complexity" evidence="8">
    <location>
        <begin position="1"/>
        <end position="11"/>
    </location>
</feature>
<comment type="caution">
    <text evidence="11">The sequence shown here is derived from an EMBL/GenBank/DDBJ whole genome shotgun (WGS) entry which is preliminary data.</text>
</comment>
<name>A0ABN0TQ16_9BURK</name>
<evidence type="ECO:0000259" key="10">
    <source>
        <dbReference type="PROSITE" id="PS51831"/>
    </source>
</evidence>
<dbReference type="SUPFAM" id="SSF81593">
    <property type="entry name" value="Nucleotidyltransferase substrate binding subunit/domain"/>
    <property type="match status" value="1"/>
</dbReference>
<dbReference type="SUPFAM" id="SSF81301">
    <property type="entry name" value="Nucleotidyltransferase"/>
    <property type="match status" value="1"/>
</dbReference>
<organism evidence="11 12">
    <name type="scientific">Castellaniella daejeonensis</name>
    <dbReference type="NCBI Taxonomy" id="659013"/>
    <lineage>
        <taxon>Bacteria</taxon>
        <taxon>Pseudomonadati</taxon>
        <taxon>Pseudomonadota</taxon>
        <taxon>Betaproteobacteria</taxon>
        <taxon>Burkholderiales</taxon>
        <taxon>Alcaligenaceae</taxon>
        <taxon>Castellaniella</taxon>
    </lineage>
</organism>
<keyword evidence="3" id="KW-0677">Repeat</keyword>
<dbReference type="Pfam" id="PF01966">
    <property type="entry name" value="HD"/>
    <property type="match status" value="1"/>
</dbReference>
<keyword evidence="6 7" id="KW-0511">Multifunctional enzyme</keyword>
<dbReference type="PANTHER" id="PTHR47320">
    <property type="entry name" value="BIFUNCTIONAL URIDYLYLTRANSFERASE/URIDYLYL-REMOVING ENZYME"/>
    <property type="match status" value="1"/>
</dbReference>
<evidence type="ECO:0000256" key="4">
    <source>
        <dbReference type="ARBA" id="ARBA00022801"/>
    </source>
</evidence>
<sequence>MAMRPGENPSNGGSGPVDAIQKDSSRPQPSLTELRTLMQARRAEAIQAWRSHLRPDTLLSTLRRIADETLRSLLKIHPLPAGACAAAVGGYGRGELYPGSDLDILILLECAPDAAARERIEALVAALWDIGLEPGLSVRTLEQCRHEATADITVQTSLLEARWLAGGRTLFRRFREQMQRDLDPRDFYLAKRTEMQQRHARHQDTPYALEPNCKEAPGGLRDLQVLLWLARAAGLGTTWRAVARTDLLTSAEFRALRRAEQAFKRLRIELHLLAGRREDRVLFDLQPRLARVYGFVDQPHRRAGELLMQRYYWAARVVCQVNRLLMLALEEHLFPRPQDKAAALDDDFCVRRGRLALVREDAFERKPSLLLKVFLVTQQHPELQGMAAGTLRAMWHARLRIDRAFRDDPVNRQLFLQILRQPRGIVHALRDMTMWNILPRYLPPFRRIVGQMQHDLFHAYTVDQHILMVVRNLRRFTMPEHAQEYPLASQLIADLDDHWLLYIAALFHDIAKGRGGDHSQLGAAEVRRFARHHALPRESVELLDFLVREHLTLSQVAQKRDLSDPRVIHEFAARVGSRRRLAALYLLTVADIRGTSPKVWNSWKGKLLEDLYHRTLAALGGEQPDTRTILALRKDAAAAEIRRMGLRDESRDAFWSQLDVAYFLRHDANEIAWHTRHLYHCFQGPDPVVRARVLGQSEALQVLAYAPDRPDLFMDICTYFDRHGLSIQDARIHTTRQGWALDSFIVLLPEHDRDYRSHASLIEHELRASLTDRPAARRDAPAPHPGSRRSRAFPIMPSVTLQPDELGGNWRLSVTAADRVGLLHDLARVFARHDVSLKMAKIMTLGDRVEDVFVLDGSGLEHPRGQIQFERQVLEALGTACDTPPLLSSTTPTTALP</sequence>
<keyword evidence="4 7" id="KW-0378">Hydrolase</keyword>
<dbReference type="InterPro" id="IPR013546">
    <property type="entry name" value="PII_UdlTrfase/GS_AdlTrfase"/>
</dbReference>
<keyword evidence="2 7" id="KW-0548">Nucleotidyltransferase</keyword>
<dbReference type="PIRSF" id="PIRSF006288">
    <property type="entry name" value="PII_uridyltransf"/>
    <property type="match status" value="1"/>
</dbReference>
<keyword evidence="1 7" id="KW-0808">Transferase</keyword>
<dbReference type="InterPro" id="IPR045865">
    <property type="entry name" value="ACT-like_dom_sf"/>
</dbReference>
<feature type="domain" description="ACT" evidence="9">
    <location>
        <begin position="811"/>
        <end position="888"/>
    </location>
</feature>
<dbReference type="NCBIfam" id="NF002837">
    <property type="entry name" value="PRK03059.1"/>
    <property type="match status" value="1"/>
</dbReference>
<evidence type="ECO:0000256" key="1">
    <source>
        <dbReference type="ARBA" id="ARBA00022679"/>
    </source>
</evidence>
<dbReference type="InterPro" id="IPR010043">
    <property type="entry name" value="UTase/UR"/>
</dbReference>
<comment type="function">
    <text evidence="7">Modifies, by uridylylation and deuridylylation, the PII regulatory proteins (GlnB and homologs), in response to the nitrogen status of the cell that GlnD senses through the glutamine level. Under low glutamine levels, catalyzes the conversion of the PII proteins and UTP to PII-UMP and PPi, while under higher glutamine levels, GlnD hydrolyzes PII-UMP to PII and UMP (deuridylylation). Thus, controls uridylylation state and activity of the PII proteins, and plays an important role in the regulation of nitrogen metabolism.</text>
</comment>
<dbReference type="SMART" id="SM00471">
    <property type="entry name" value="HDc"/>
    <property type="match status" value="1"/>
</dbReference>
<comment type="catalytic activity">
    <reaction evidence="7">
        <text>[protein-PII]-L-tyrosine + UTP = [protein-PII]-uridylyl-L-tyrosine + diphosphate</text>
        <dbReference type="Rhea" id="RHEA:13673"/>
        <dbReference type="Rhea" id="RHEA-COMP:12147"/>
        <dbReference type="Rhea" id="RHEA-COMP:12148"/>
        <dbReference type="ChEBI" id="CHEBI:33019"/>
        <dbReference type="ChEBI" id="CHEBI:46398"/>
        <dbReference type="ChEBI" id="CHEBI:46858"/>
        <dbReference type="ChEBI" id="CHEBI:90602"/>
        <dbReference type="EC" id="2.7.7.59"/>
    </reaction>
</comment>
<dbReference type="HAMAP" id="MF_00277">
    <property type="entry name" value="PII_uridylyl_transf"/>
    <property type="match status" value="1"/>
</dbReference>
<gene>
    <name evidence="7" type="primary">glnD</name>
    <name evidence="11" type="ORF">GCM10009125_15290</name>
</gene>
<comment type="caution">
    <text evidence="7">Lacks conserved residue(s) required for the propagation of feature annotation.</text>
</comment>
<dbReference type="InterPro" id="IPR043519">
    <property type="entry name" value="NT_sf"/>
</dbReference>
<dbReference type="InterPro" id="IPR003607">
    <property type="entry name" value="HD/PDEase_dom"/>
</dbReference>
<evidence type="ECO:0000256" key="2">
    <source>
        <dbReference type="ARBA" id="ARBA00022695"/>
    </source>
</evidence>
<accession>A0ABN0TQ16</accession>
<dbReference type="CDD" id="cd04899">
    <property type="entry name" value="ACT_ACR-UUR-like_2"/>
    <property type="match status" value="1"/>
</dbReference>
<dbReference type="CDD" id="cd04900">
    <property type="entry name" value="ACT_UUR-like_1"/>
    <property type="match status" value="1"/>
</dbReference>
<evidence type="ECO:0000256" key="5">
    <source>
        <dbReference type="ARBA" id="ARBA00022842"/>
    </source>
</evidence>
<keyword evidence="5 7" id="KW-0460">Magnesium</keyword>
<feature type="region of interest" description="Uridylyltransferase" evidence="7">
    <location>
        <begin position="1"/>
        <end position="343"/>
    </location>
</feature>
<evidence type="ECO:0000313" key="11">
    <source>
        <dbReference type="EMBL" id="GAA0227238.1"/>
    </source>
</evidence>
<dbReference type="EC" id="2.7.7.59" evidence="7"/>
<dbReference type="NCBIfam" id="TIGR01693">
    <property type="entry name" value="UTase_glnD"/>
    <property type="match status" value="1"/>
</dbReference>
<evidence type="ECO:0000256" key="7">
    <source>
        <dbReference type="HAMAP-Rule" id="MF_00277"/>
    </source>
</evidence>
<evidence type="ECO:0000313" key="12">
    <source>
        <dbReference type="Proteomes" id="UP001501176"/>
    </source>
</evidence>
<dbReference type="CDD" id="cd05401">
    <property type="entry name" value="NT_GlnE_GlnD_like"/>
    <property type="match status" value="1"/>
</dbReference>
<dbReference type="Proteomes" id="UP001501176">
    <property type="component" value="Unassembled WGS sequence"/>
</dbReference>
<dbReference type="PROSITE" id="PS51831">
    <property type="entry name" value="HD"/>
    <property type="match status" value="1"/>
</dbReference>
<dbReference type="EC" id="3.1.4.-" evidence="7"/>
<protein>
    <recommendedName>
        <fullName evidence="7">Bifunctional uridylyltransferase/uridylyl-removing enzyme</fullName>
        <shortName evidence="7">UTase/UR</shortName>
    </recommendedName>
    <alternativeName>
        <fullName evidence="7">Bifunctional [protein-PII] modification enzyme</fullName>
    </alternativeName>
    <alternativeName>
        <fullName evidence="7">Bifunctional nitrogen sensor protein</fullName>
    </alternativeName>
    <domain>
        <recommendedName>
            <fullName evidence="7">[Protein-PII] uridylyltransferase</fullName>
            <shortName evidence="7">PII uridylyltransferase</shortName>
            <shortName evidence="7">UTase</shortName>
            <ecNumber evidence="7">2.7.7.59</ecNumber>
        </recommendedName>
    </domain>
    <domain>
        <recommendedName>
            <fullName evidence="7">[Protein-PII]-UMP uridylyl-removing enzyme</fullName>
            <shortName evidence="7">UR</shortName>
            <ecNumber evidence="7">3.1.4.-</ecNumber>
        </recommendedName>
    </domain>
</protein>
<dbReference type="Pfam" id="PF01842">
    <property type="entry name" value="ACT"/>
    <property type="match status" value="1"/>
</dbReference>
<dbReference type="EMBL" id="BAAAFN010000011">
    <property type="protein sequence ID" value="GAA0227238.1"/>
    <property type="molecule type" value="Genomic_DNA"/>
</dbReference>
<comment type="cofactor">
    <cofactor evidence="7">
        <name>Mg(2+)</name>
        <dbReference type="ChEBI" id="CHEBI:18420"/>
    </cofactor>
</comment>
<proteinExistence type="inferred from homology"/>
<evidence type="ECO:0000256" key="8">
    <source>
        <dbReference type="SAM" id="MobiDB-lite"/>
    </source>
</evidence>
<dbReference type="RefSeq" id="WP_343820785.1">
    <property type="nucleotide sequence ID" value="NZ_BAAAFN010000011.1"/>
</dbReference>
<dbReference type="PROSITE" id="PS51671">
    <property type="entry name" value="ACT"/>
    <property type="match status" value="2"/>
</dbReference>
<evidence type="ECO:0000256" key="6">
    <source>
        <dbReference type="ARBA" id="ARBA00023268"/>
    </source>
</evidence>
<comment type="catalytic activity">
    <reaction evidence="7">
        <text>[protein-PII]-uridylyl-L-tyrosine + H2O = [protein-PII]-L-tyrosine + UMP + H(+)</text>
        <dbReference type="Rhea" id="RHEA:48600"/>
        <dbReference type="Rhea" id="RHEA-COMP:12147"/>
        <dbReference type="Rhea" id="RHEA-COMP:12148"/>
        <dbReference type="ChEBI" id="CHEBI:15377"/>
        <dbReference type="ChEBI" id="CHEBI:15378"/>
        <dbReference type="ChEBI" id="CHEBI:46858"/>
        <dbReference type="ChEBI" id="CHEBI:57865"/>
        <dbReference type="ChEBI" id="CHEBI:90602"/>
    </reaction>
</comment>